<name>A0A4R2NKT8_RHOAD</name>
<dbReference type="RefSeq" id="WP_132603848.1">
    <property type="nucleotide sequence ID" value="NZ_NRRP01000049.1"/>
</dbReference>
<sequence>MFFELIASFVAGLGAAGLVLALDRLTGRHIPRWIMPAAAGLAMVGYAIWSEYSWAPRTVAGLPDGVVEVERIEERKPWKPWTYAVPQATRLLAVDAGGAATHPAAPGLRLVTLYAFARWHPTRAIPQLVDCGRGARADVSDAALADPSTAAWRPLERGDGLLAAVCVTTAD</sequence>
<reference evidence="1 2" key="1">
    <citation type="submission" date="2019-03" db="EMBL/GenBank/DDBJ databases">
        <title>Genomic Encyclopedia of Type Strains, Phase IV (KMG-IV): sequencing the most valuable type-strain genomes for metagenomic binning, comparative biology and taxonomic classification.</title>
        <authorList>
            <person name="Goeker M."/>
        </authorList>
    </citation>
    <scope>NUCLEOTIDE SEQUENCE [LARGE SCALE GENOMIC DNA]</scope>
    <source>
        <strain evidence="1 2">DSM 2781</strain>
    </source>
</reference>
<dbReference type="OrthoDB" id="8601734at2"/>
<organism evidence="1 2">
    <name type="scientific">Rhodovulum adriaticum</name>
    <name type="common">Rhodopseudomonas adriatica</name>
    <dbReference type="NCBI Taxonomy" id="35804"/>
    <lineage>
        <taxon>Bacteria</taxon>
        <taxon>Pseudomonadati</taxon>
        <taxon>Pseudomonadota</taxon>
        <taxon>Alphaproteobacteria</taxon>
        <taxon>Rhodobacterales</taxon>
        <taxon>Paracoccaceae</taxon>
        <taxon>Rhodovulum</taxon>
    </lineage>
</organism>
<protein>
    <submittedName>
        <fullName evidence="1">Uncharacterized protein</fullName>
    </submittedName>
</protein>
<dbReference type="EMBL" id="SLXL01000008">
    <property type="protein sequence ID" value="TCP22002.1"/>
    <property type="molecule type" value="Genomic_DNA"/>
</dbReference>
<keyword evidence="2" id="KW-1185">Reference proteome</keyword>
<gene>
    <name evidence="1" type="ORF">EV656_10848</name>
</gene>
<accession>A0A4R2NKT8</accession>
<evidence type="ECO:0000313" key="1">
    <source>
        <dbReference type="EMBL" id="TCP22002.1"/>
    </source>
</evidence>
<evidence type="ECO:0000313" key="2">
    <source>
        <dbReference type="Proteomes" id="UP000295733"/>
    </source>
</evidence>
<proteinExistence type="predicted"/>
<dbReference type="AlphaFoldDB" id="A0A4R2NKT8"/>
<dbReference type="Proteomes" id="UP000295733">
    <property type="component" value="Unassembled WGS sequence"/>
</dbReference>
<comment type="caution">
    <text evidence="1">The sequence shown here is derived from an EMBL/GenBank/DDBJ whole genome shotgun (WGS) entry which is preliminary data.</text>
</comment>